<evidence type="ECO:0000259" key="9">
    <source>
        <dbReference type="PROSITE" id="PS50929"/>
    </source>
</evidence>
<dbReference type="PROSITE" id="PS00211">
    <property type="entry name" value="ABC_TRANSPORTER_1"/>
    <property type="match status" value="1"/>
</dbReference>
<reference evidence="10 11" key="1">
    <citation type="journal article" date="2014" name="Int. J. Syst. Evol. Microbiol.">
        <title>Complete genome sequence of Corynebacterium casei LMG S-19264T (=DSM 44701T), isolated from a smear-ripened cheese.</title>
        <authorList>
            <consortium name="US DOE Joint Genome Institute (JGI-PGF)"/>
            <person name="Walter F."/>
            <person name="Albersmeier A."/>
            <person name="Kalinowski J."/>
            <person name="Ruckert C."/>
        </authorList>
    </citation>
    <scope>NUCLEOTIDE SEQUENCE [LARGE SCALE GENOMIC DNA]</scope>
    <source>
        <strain evidence="10 11">NBRC 112289</strain>
    </source>
</reference>
<dbReference type="PROSITE" id="PS50893">
    <property type="entry name" value="ABC_TRANSPORTER_2"/>
    <property type="match status" value="1"/>
</dbReference>
<dbReference type="SMART" id="SM00382">
    <property type="entry name" value="AAA"/>
    <property type="match status" value="1"/>
</dbReference>
<dbReference type="GO" id="GO:0016887">
    <property type="term" value="F:ATP hydrolysis activity"/>
    <property type="evidence" value="ECO:0007669"/>
    <property type="project" value="InterPro"/>
</dbReference>
<dbReference type="Proteomes" id="UP001157160">
    <property type="component" value="Unassembled WGS sequence"/>
</dbReference>
<feature type="transmembrane region" description="Helical" evidence="7">
    <location>
        <begin position="239"/>
        <end position="262"/>
    </location>
</feature>
<sequence length="504" mass="51374">MLFVLAGHGIDDLLAGSRPDGLLGMGVLAVLAGVLAGLGAWFSQRAAADAERRLRGTVLARAFERGAVDVAGRTGALLALATGAVERVAQYRAAFLGPMLGALTSPLLALAVLAVTVDPVAAGLLAALLLVVPPIIGGFQRLVRPLGGASRRTQARLTAEFLEAIQAIGALVYARAARRTGEELARRGEAYRRDLLRVLAGNQLFILVVDAVFSLGVIVAAAVIAAARVASGALTLGEGAAVLLVALLVTGPVDMIGQFFYVGIGGRAAQGQIAAHLAGPRRRDGAERADAPAGSIVLDAVTAGWPGAEPVLRELSLRVEAGERVALVGPSGVGKSTAAALIQGHLLPSEGRVIVDGLVGDPAALRERLSVVEQRSFLFLGSVADNLRVAAPEASDTELWAALDAAGLREEIAALPDGLGAEVGEQGALLSGGQAQRLAIARAFLRDAPILLLDEPTSQVDLAAEAAILAALDRLAAGRTVLMIAHRPGAILAADRVIALGGAS</sequence>
<evidence type="ECO:0000256" key="5">
    <source>
        <dbReference type="ARBA" id="ARBA00022989"/>
    </source>
</evidence>
<comment type="subcellular location">
    <subcellularLocation>
        <location evidence="1">Cell membrane</location>
        <topology evidence="1">Multi-pass membrane protein</topology>
    </subcellularLocation>
</comment>
<feature type="transmembrane region" description="Helical" evidence="7">
    <location>
        <begin position="93"/>
        <end position="115"/>
    </location>
</feature>
<keyword evidence="6 7" id="KW-0472">Membrane</keyword>
<accession>A0AA37ULM4</accession>
<feature type="transmembrane region" description="Helical" evidence="7">
    <location>
        <begin position="22"/>
        <end position="43"/>
    </location>
</feature>
<evidence type="ECO:0000256" key="7">
    <source>
        <dbReference type="SAM" id="Phobius"/>
    </source>
</evidence>
<evidence type="ECO:0000313" key="10">
    <source>
        <dbReference type="EMBL" id="GMA27201.1"/>
    </source>
</evidence>
<dbReference type="InterPro" id="IPR039421">
    <property type="entry name" value="Type_1_exporter"/>
</dbReference>
<dbReference type="InterPro" id="IPR027417">
    <property type="entry name" value="P-loop_NTPase"/>
</dbReference>
<gene>
    <name evidence="10" type="ORF">GCM10025874_04540</name>
</gene>
<dbReference type="Gene3D" id="3.40.50.300">
    <property type="entry name" value="P-loop containing nucleotide triphosphate hydrolases"/>
    <property type="match status" value="1"/>
</dbReference>
<dbReference type="InterPro" id="IPR017871">
    <property type="entry name" value="ABC_transporter-like_CS"/>
</dbReference>
<keyword evidence="3" id="KW-0547">Nucleotide-binding</keyword>
<name>A0AA37ULM4_9MICO</name>
<keyword evidence="11" id="KW-1185">Reference proteome</keyword>
<evidence type="ECO:0000256" key="2">
    <source>
        <dbReference type="ARBA" id="ARBA00022692"/>
    </source>
</evidence>
<dbReference type="PANTHER" id="PTHR24221">
    <property type="entry name" value="ATP-BINDING CASSETTE SUB-FAMILY B"/>
    <property type="match status" value="1"/>
</dbReference>
<comment type="caution">
    <text evidence="10">The sequence shown here is derived from an EMBL/GenBank/DDBJ whole genome shotgun (WGS) entry which is preliminary data.</text>
</comment>
<evidence type="ECO:0000313" key="11">
    <source>
        <dbReference type="Proteomes" id="UP001157160"/>
    </source>
</evidence>
<protein>
    <recommendedName>
        <fullName evidence="12">ABC transporter ATP-binding protein</fullName>
    </recommendedName>
</protein>
<feature type="domain" description="ABC transporter" evidence="8">
    <location>
        <begin position="296"/>
        <end position="504"/>
    </location>
</feature>
<feature type="transmembrane region" description="Helical" evidence="7">
    <location>
        <begin position="121"/>
        <end position="143"/>
    </location>
</feature>
<keyword evidence="2 7" id="KW-0812">Transmembrane</keyword>
<dbReference type="SUPFAM" id="SSF52540">
    <property type="entry name" value="P-loop containing nucleoside triphosphate hydrolases"/>
    <property type="match status" value="1"/>
</dbReference>
<dbReference type="InterPro" id="IPR003439">
    <property type="entry name" value="ABC_transporter-like_ATP-bd"/>
</dbReference>
<evidence type="ECO:0008006" key="12">
    <source>
        <dbReference type="Google" id="ProtNLM"/>
    </source>
</evidence>
<evidence type="ECO:0000259" key="8">
    <source>
        <dbReference type="PROSITE" id="PS50893"/>
    </source>
</evidence>
<evidence type="ECO:0000256" key="4">
    <source>
        <dbReference type="ARBA" id="ARBA00022840"/>
    </source>
</evidence>
<dbReference type="GO" id="GO:0005524">
    <property type="term" value="F:ATP binding"/>
    <property type="evidence" value="ECO:0007669"/>
    <property type="project" value="UniProtKB-KW"/>
</dbReference>
<dbReference type="InterPro" id="IPR036640">
    <property type="entry name" value="ABC1_TM_sf"/>
</dbReference>
<keyword evidence="4" id="KW-0067">ATP-binding</keyword>
<dbReference type="GO" id="GO:0140359">
    <property type="term" value="F:ABC-type transporter activity"/>
    <property type="evidence" value="ECO:0007669"/>
    <property type="project" value="InterPro"/>
</dbReference>
<dbReference type="InterPro" id="IPR003593">
    <property type="entry name" value="AAA+_ATPase"/>
</dbReference>
<evidence type="ECO:0000256" key="3">
    <source>
        <dbReference type="ARBA" id="ARBA00022741"/>
    </source>
</evidence>
<feature type="domain" description="ABC transmembrane type-1" evidence="9">
    <location>
        <begin position="1"/>
        <end position="265"/>
    </location>
</feature>
<dbReference type="GO" id="GO:0005886">
    <property type="term" value="C:plasma membrane"/>
    <property type="evidence" value="ECO:0007669"/>
    <property type="project" value="UniProtKB-SubCell"/>
</dbReference>
<dbReference type="SUPFAM" id="SSF90123">
    <property type="entry name" value="ABC transporter transmembrane region"/>
    <property type="match status" value="1"/>
</dbReference>
<dbReference type="InterPro" id="IPR011527">
    <property type="entry name" value="ABC1_TM_dom"/>
</dbReference>
<dbReference type="AlphaFoldDB" id="A0AA37ULM4"/>
<evidence type="ECO:0000256" key="1">
    <source>
        <dbReference type="ARBA" id="ARBA00004651"/>
    </source>
</evidence>
<feature type="transmembrane region" description="Helical" evidence="7">
    <location>
        <begin position="204"/>
        <end position="227"/>
    </location>
</feature>
<proteinExistence type="predicted"/>
<dbReference type="Gene3D" id="1.20.1560.10">
    <property type="entry name" value="ABC transporter type 1, transmembrane domain"/>
    <property type="match status" value="1"/>
</dbReference>
<dbReference type="PANTHER" id="PTHR24221:SF590">
    <property type="entry name" value="COMPONENT LINKED WITH THE ASSEMBLY OF CYTOCHROME' TRANSPORT TRANSMEMBRANE ATP-BINDING PROTEIN ABC TRANSPORTER CYDD-RELATED"/>
    <property type="match status" value="1"/>
</dbReference>
<dbReference type="Pfam" id="PF00664">
    <property type="entry name" value="ABC_membrane"/>
    <property type="match status" value="1"/>
</dbReference>
<dbReference type="PROSITE" id="PS50929">
    <property type="entry name" value="ABC_TM1F"/>
    <property type="match status" value="1"/>
</dbReference>
<evidence type="ECO:0000256" key="6">
    <source>
        <dbReference type="ARBA" id="ARBA00023136"/>
    </source>
</evidence>
<dbReference type="Pfam" id="PF00005">
    <property type="entry name" value="ABC_tran"/>
    <property type="match status" value="1"/>
</dbReference>
<organism evidence="10 11">
    <name type="scientific">Arenivirga flava</name>
    <dbReference type="NCBI Taxonomy" id="1930060"/>
    <lineage>
        <taxon>Bacteria</taxon>
        <taxon>Bacillati</taxon>
        <taxon>Actinomycetota</taxon>
        <taxon>Actinomycetes</taxon>
        <taxon>Micrococcales</taxon>
        <taxon>Microbacteriaceae</taxon>
        <taxon>Arenivirga</taxon>
    </lineage>
</organism>
<keyword evidence="5 7" id="KW-1133">Transmembrane helix</keyword>
<dbReference type="EMBL" id="BSUL01000001">
    <property type="protein sequence ID" value="GMA27201.1"/>
    <property type="molecule type" value="Genomic_DNA"/>
</dbReference>